<evidence type="ECO:0000313" key="2">
    <source>
        <dbReference type="EMBL" id="KAJ0211767.1"/>
    </source>
</evidence>
<keyword evidence="1" id="KW-0175">Coiled coil</keyword>
<evidence type="ECO:0000313" key="3">
    <source>
        <dbReference type="Proteomes" id="UP000235145"/>
    </source>
</evidence>
<organism evidence="2 3">
    <name type="scientific">Lactuca sativa</name>
    <name type="common">Garden lettuce</name>
    <dbReference type="NCBI Taxonomy" id="4236"/>
    <lineage>
        <taxon>Eukaryota</taxon>
        <taxon>Viridiplantae</taxon>
        <taxon>Streptophyta</taxon>
        <taxon>Embryophyta</taxon>
        <taxon>Tracheophyta</taxon>
        <taxon>Spermatophyta</taxon>
        <taxon>Magnoliopsida</taxon>
        <taxon>eudicotyledons</taxon>
        <taxon>Gunneridae</taxon>
        <taxon>Pentapetalae</taxon>
        <taxon>asterids</taxon>
        <taxon>campanulids</taxon>
        <taxon>Asterales</taxon>
        <taxon>Asteraceae</taxon>
        <taxon>Cichorioideae</taxon>
        <taxon>Cichorieae</taxon>
        <taxon>Lactucinae</taxon>
        <taxon>Lactuca</taxon>
    </lineage>
</organism>
<gene>
    <name evidence="2" type="ORF">LSAT_V11C400189150</name>
</gene>
<feature type="coiled-coil region" evidence="1">
    <location>
        <begin position="16"/>
        <end position="43"/>
    </location>
</feature>
<keyword evidence="3" id="KW-1185">Reference proteome</keyword>
<name>A0A9R1VVK6_LACSA</name>
<dbReference type="Proteomes" id="UP000235145">
    <property type="component" value="Unassembled WGS sequence"/>
</dbReference>
<dbReference type="EMBL" id="NBSK02000004">
    <property type="protein sequence ID" value="KAJ0211767.1"/>
    <property type="molecule type" value="Genomic_DNA"/>
</dbReference>
<accession>A0A9R1VVK6</accession>
<proteinExistence type="predicted"/>
<evidence type="ECO:0000256" key="1">
    <source>
        <dbReference type="SAM" id="Coils"/>
    </source>
</evidence>
<reference evidence="2 3" key="1">
    <citation type="journal article" date="2017" name="Nat. Commun.">
        <title>Genome assembly with in vitro proximity ligation data and whole-genome triplication in lettuce.</title>
        <authorList>
            <person name="Reyes-Chin-Wo S."/>
            <person name="Wang Z."/>
            <person name="Yang X."/>
            <person name="Kozik A."/>
            <person name="Arikit S."/>
            <person name="Song C."/>
            <person name="Xia L."/>
            <person name="Froenicke L."/>
            <person name="Lavelle D.O."/>
            <person name="Truco M.J."/>
            <person name="Xia R."/>
            <person name="Zhu S."/>
            <person name="Xu C."/>
            <person name="Xu H."/>
            <person name="Xu X."/>
            <person name="Cox K."/>
            <person name="Korf I."/>
            <person name="Meyers B.C."/>
            <person name="Michelmore R.W."/>
        </authorList>
    </citation>
    <scope>NUCLEOTIDE SEQUENCE [LARGE SCALE GENOMIC DNA]</scope>
    <source>
        <strain evidence="3">cv. Salinas</strain>
        <tissue evidence="2">Seedlings</tissue>
    </source>
</reference>
<sequence>MFVTIPNVELTDNSEKLKLRSEINRLTDNSEKLKLQNAELMIRLNWKEVSSLSTTNLISRVDNSSGELYETSKNTIINTNTNTCQLLDSSPRADVVVAG</sequence>
<comment type="caution">
    <text evidence="2">The sequence shown here is derived from an EMBL/GenBank/DDBJ whole genome shotgun (WGS) entry which is preliminary data.</text>
</comment>
<dbReference type="AlphaFoldDB" id="A0A9R1VVK6"/>
<protein>
    <submittedName>
        <fullName evidence="2">Uncharacterized protein</fullName>
    </submittedName>
</protein>